<dbReference type="AlphaFoldDB" id="A0A3S1BRS0"/>
<accession>A0A3S1BRS0</accession>
<feature type="compositionally biased region" description="Basic and acidic residues" evidence="1">
    <location>
        <begin position="14"/>
        <end position="38"/>
    </location>
</feature>
<protein>
    <submittedName>
        <fullName evidence="2">Uncharacterized protein</fullName>
    </submittedName>
</protein>
<evidence type="ECO:0000313" key="3">
    <source>
        <dbReference type="Proteomes" id="UP000271974"/>
    </source>
</evidence>
<evidence type="ECO:0000313" key="2">
    <source>
        <dbReference type="EMBL" id="RUS87157.1"/>
    </source>
</evidence>
<reference evidence="2 3" key="1">
    <citation type="submission" date="2019-01" db="EMBL/GenBank/DDBJ databases">
        <title>A draft genome assembly of the solar-powered sea slug Elysia chlorotica.</title>
        <authorList>
            <person name="Cai H."/>
            <person name="Li Q."/>
            <person name="Fang X."/>
            <person name="Li J."/>
            <person name="Curtis N.E."/>
            <person name="Altenburger A."/>
            <person name="Shibata T."/>
            <person name="Feng M."/>
            <person name="Maeda T."/>
            <person name="Schwartz J.A."/>
            <person name="Shigenobu S."/>
            <person name="Lundholm N."/>
            <person name="Nishiyama T."/>
            <person name="Yang H."/>
            <person name="Hasebe M."/>
            <person name="Li S."/>
            <person name="Pierce S.K."/>
            <person name="Wang J."/>
        </authorList>
    </citation>
    <scope>NUCLEOTIDE SEQUENCE [LARGE SCALE GENOMIC DNA]</scope>
    <source>
        <strain evidence="2">EC2010</strain>
        <tissue evidence="2">Whole organism of an adult</tissue>
    </source>
</reference>
<dbReference type="Proteomes" id="UP000271974">
    <property type="component" value="Unassembled WGS sequence"/>
</dbReference>
<name>A0A3S1BRS0_ELYCH</name>
<feature type="region of interest" description="Disordered" evidence="1">
    <location>
        <begin position="1"/>
        <end position="202"/>
    </location>
</feature>
<evidence type="ECO:0000256" key="1">
    <source>
        <dbReference type="SAM" id="MobiDB-lite"/>
    </source>
</evidence>
<dbReference type="EMBL" id="RQTK01000118">
    <property type="protein sequence ID" value="RUS87157.1"/>
    <property type="molecule type" value="Genomic_DNA"/>
</dbReference>
<keyword evidence="3" id="KW-1185">Reference proteome</keyword>
<feature type="compositionally biased region" description="Basic and acidic residues" evidence="1">
    <location>
        <begin position="182"/>
        <end position="194"/>
    </location>
</feature>
<organism evidence="2 3">
    <name type="scientific">Elysia chlorotica</name>
    <name type="common">Eastern emerald elysia</name>
    <name type="synonym">Sea slug</name>
    <dbReference type="NCBI Taxonomy" id="188477"/>
    <lineage>
        <taxon>Eukaryota</taxon>
        <taxon>Metazoa</taxon>
        <taxon>Spiralia</taxon>
        <taxon>Lophotrochozoa</taxon>
        <taxon>Mollusca</taxon>
        <taxon>Gastropoda</taxon>
        <taxon>Heterobranchia</taxon>
        <taxon>Euthyneura</taxon>
        <taxon>Panpulmonata</taxon>
        <taxon>Sacoglossa</taxon>
        <taxon>Placobranchoidea</taxon>
        <taxon>Plakobranchidae</taxon>
        <taxon>Elysia</taxon>
    </lineage>
</organism>
<sequence length="202" mass="22986">MDYRETGARSNRNAYRDNGDSQHRGNGDSQHRGNGDSHHRSRRSKTPDGLKSQGFCIGADVRDDPEGFCIGADGRDDPAWLISETSEPRKSHISSKGSSPRRSELHSGDGKYQSRKRESHLNYKGQHSSVKDDKSSLADYQPYQEELSPDHSEYQPSIMDYQPRHRNHKLGQRECQTGLSDKTVRDSSRHVESPRKRHVEKS</sequence>
<proteinExistence type="predicted"/>
<comment type="caution">
    <text evidence="2">The sequence shown here is derived from an EMBL/GenBank/DDBJ whole genome shotgun (WGS) entry which is preliminary data.</text>
</comment>
<gene>
    <name evidence="2" type="ORF">EGW08_005089</name>
</gene>